<keyword evidence="3" id="KW-1133">Transmembrane helix</keyword>
<dbReference type="InterPro" id="IPR044215">
    <property type="entry name" value="PIG-H"/>
</dbReference>
<reference evidence="5" key="1">
    <citation type="journal article" date="2019" name="Plant J.">
        <title>Chlorella vulgaris genome assembly and annotation reveals the molecular basis for metabolic acclimation to high light conditions.</title>
        <authorList>
            <person name="Cecchin M."/>
            <person name="Marcolungo L."/>
            <person name="Rossato M."/>
            <person name="Girolomoni L."/>
            <person name="Cosentino E."/>
            <person name="Cuine S."/>
            <person name="Li-Beisson Y."/>
            <person name="Delledonne M."/>
            <person name="Ballottari M."/>
        </authorList>
    </citation>
    <scope>NUCLEOTIDE SEQUENCE</scope>
    <source>
        <strain evidence="5">211/11P</strain>
    </source>
</reference>
<evidence type="ECO:0000256" key="2">
    <source>
        <dbReference type="ARBA" id="ARBA00009610"/>
    </source>
</evidence>
<comment type="pathway">
    <text evidence="1">Glycolipid biosynthesis; glycosylphosphatidylinositol-anchor biosynthesis.</text>
</comment>
<gene>
    <name evidence="5" type="ORF">D9Q98_007965</name>
</gene>
<dbReference type="PANTHER" id="PTHR15231">
    <property type="entry name" value="PHOSPHATIDYLINOSITOL N-ACETYLGLUCOSAMINYLTRANSFERASE SUBUNIT H"/>
    <property type="match status" value="1"/>
</dbReference>
<feature type="domain" description="Phosphatidylinositol N-acetylglucosaminyltransferase subunit H conserved" evidence="4">
    <location>
        <begin position="78"/>
        <end position="134"/>
    </location>
</feature>
<keyword evidence="3" id="KW-0812">Transmembrane</keyword>
<dbReference type="GO" id="GO:0000506">
    <property type="term" value="C:glycosylphosphatidylinositol-N-acetylglucosaminyltransferase (GPI-GnT) complex"/>
    <property type="evidence" value="ECO:0007669"/>
    <property type="project" value="InterPro"/>
</dbReference>
<evidence type="ECO:0000256" key="3">
    <source>
        <dbReference type="SAM" id="Phobius"/>
    </source>
</evidence>
<organism evidence="5 6">
    <name type="scientific">Chlorella vulgaris</name>
    <name type="common">Green alga</name>
    <dbReference type="NCBI Taxonomy" id="3077"/>
    <lineage>
        <taxon>Eukaryota</taxon>
        <taxon>Viridiplantae</taxon>
        <taxon>Chlorophyta</taxon>
        <taxon>core chlorophytes</taxon>
        <taxon>Trebouxiophyceae</taxon>
        <taxon>Chlorellales</taxon>
        <taxon>Chlorellaceae</taxon>
        <taxon>Chlorella clade</taxon>
        <taxon>Chlorella</taxon>
    </lineage>
</organism>
<name>A0A9D4THY8_CHLVU</name>
<keyword evidence="6" id="KW-1185">Reference proteome</keyword>
<proteinExistence type="inferred from homology"/>
<dbReference type="AlphaFoldDB" id="A0A9D4THY8"/>
<dbReference type="Pfam" id="PF10181">
    <property type="entry name" value="PIG-H"/>
    <property type="match status" value="1"/>
</dbReference>
<dbReference type="PANTHER" id="PTHR15231:SF1">
    <property type="entry name" value="PHOSPHATIDYLINOSITOL N-ACETYLGLUCOSAMINYLTRANSFERASE SUBUNIT H"/>
    <property type="match status" value="1"/>
</dbReference>
<comment type="similarity">
    <text evidence="2">Belongs to the PIGH family.</text>
</comment>
<evidence type="ECO:0000256" key="1">
    <source>
        <dbReference type="ARBA" id="ARBA00004687"/>
    </source>
</evidence>
<evidence type="ECO:0000259" key="4">
    <source>
        <dbReference type="Pfam" id="PF10181"/>
    </source>
</evidence>
<feature type="transmembrane region" description="Helical" evidence="3">
    <location>
        <begin position="54"/>
        <end position="72"/>
    </location>
</feature>
<sequence>MAPYRLKIRPLNPGAVEWRVEVPPFSPQRLLYDALAAAAALVPAYLLRLGWVQALLIALAAALASALTRYALAVQYESVTYVRLLGVRLRTKRHWGLWSSERFLPLRKLQGMIIHEEVTPASVHFYVGLTLKPEPTNNNSSGDGSSTGSGSSIAPPLAWAGANKQISRRLSGRRLAGDSGGEVEVIFPSLRPRLTLLRQVYQQLQPLLQADLELLESEHDGARPPRPTPQPL</sequence>
<reference evidence="5" key="2">
    <citation type="submission" date="2020-11" db="EMBL/GenBank/DDBJ databases">
        <authorList>
            <person name="Cecchin M."/>
            <person name="Marcolungo L."/>
            <person name="Rossato M."/>
            <person name="Girolomoni L."/>
            <person name="Cosentino E."/>
            <person name="Cuine S."/>
            <person name="Li-Beisson Y."/>
            <person name="Delledonne M."/>
            <person name="Ballottari M."/>
        </authorList>
    </citation>
    <scope>NUCLEOTIDE SEQUENCE</scope>
    <source>
        <strain evidence="5">211/11P</strain>
        <tissue evidence="5">Whole cell</tissue>
    </source>
</reference>
<dbReference type="InterPro" id="IPR019328">
    <property type="entry name" value="PIGH-H_dom"/>
</dbReference>
<accession>A0A9D4THY8</accession>
<evidence type="ECO:0000313" key="6">
    <source>
        <dbReference type="Proteomes" id="UP001055712"/>
    </source>
</evidence>
<dbReference type="EMBL" id="SIDB01000011">
    <property type="protein sequence ID" value="KAI3425997.1"/>
    <property type="molecule type" value="Genomic_DNA"/>
</dbReference>
<dbReference type="Proteomes" id="UP001055712">
    <property type="component" value="Unassembled WGS sequence"/>
</dbReference>
<keyword evidence="3" id="KW-0472">Membrane</keyword>
<dbReference type="GO" id="GO:0006506">
    <property type="term" value="P:GPI anchor biosynthetic process"/>
    <property type="evidence" value="ECO:0007669"/>
    <property type="project" value="InterPro"/>
</dbReference>
<protein>
    <recommendedName>
        <fullName evidence="4">Phosphatidylinositol N-acetylglucosaminyltransferase subunit H conserved domain-containing protein</fullName>
    </recommendedName>
</protein>
<comment type="caution">
    <text evidence="5">The sequence shown here is derived from an EMBL/GenBank/DDBJ whole genome shotgun (WGS) entry which is preliminary data.</text>
</comment>
<evidence type="ECO:0000313" key="5">
    <source>
        <dbReference type="EMBL" id="KAI3425997.1"/>
    </source>
</evidence>
<dbReference type="OrthoDB" id="6256716at2759"/>